<keyword evidence="3" id="KW-1185">Reference proteome</keyword>
<accession>A0A9W9D9B1</accession>
<organism evidence="2 3">
    <name type="scientific">Didymella pomorum</name>
    <dbReference type="NCBI Taxonomy" id="749634"/>
    <lineage>
        <taxon>Eukaryota</taxon>
        <taxon>Fungi</taxon>
        <taxon>Dikarya</taxon>
        <taxon>Ascomycota</taxon>
        <taxon>Pezizomycotina</taxon>
        <taxon>Dothideomycetes</taxon>
        <taxon>Pleosporomycetidae</taxon>
        <taxon>Pleosporales</taxon>
        <taxon>Pleosporineae</taxon>
        <taxon>Didymellaceae</taxon>
        <taxon>Didymella</taxon>
    </lineage>
</organism>
<name>A0A9W9D9B1_9PLEO</name>
<protein>
    <recommendedName>
        <fullName evidence="1">Tandem CCCH zinc finger domain-containing protein</fullName>
    </recommendedName>
</protein>
<sequence>MDDSLSARLARSKKESEKWKNFDLEGRNRASDELIANTDDAIVRGRKFLELSKLDEDEDGDKEIEEASARCTDGVTAGHDNEEGEELQVMREMSILSRGEIGNDTVPGATSTGHQGVKRRMQIEGDSRNYLRFAARRTACMYGPECSRVNCYNGHVSQSKKCLRTGAPECNLKRFHGADPAVAKWVRFGAPTLYVDERVEKP</sequence>
<gene>
    <name evidence="2" type="ORF">N0V91_003316</name>
</gene>
<dbReference type="OrthoDB" id="2270193at2759"/>
<dbReference type="Proteomes" id="UP001140510">
    <property type="component" value="Unassembled WGS sequence"/>
</dbReference>
<proteinExistence type="predicted"/>
<evidence type="ECO:0000259" key="1">
    <source>
        <dbReference type="Pfam" id="PF25543"/>
    </source>
</evidence>
<dbReference type="AlphaFoldDB" id="A0A9W9D9B1"/>
<feature type="domain" description="Tandem CCCH zinc finger" evidence="1">
    <location>
        <begin position="131"/>
        <end position="179"/>
    </location>
</feature>
<reference evidence="2" key="1">
    <citation type="submission" date="2022-10" db="EMBL/GenBank/DDBJ databases">
        <title>Tapping the CABI collections for fungal endophytes: first genome assemblies for Collariella, Neodidymelliopsis, Ascochyta clinopodiicola, Didymella pomorum, Didymosphaeria variabile, Neocosmospora piperis and Neocucurbitaria cava.</title>
        <authorList>
            <person name="Hill R."/>
        </authorList>
    </citation>
    <scope>NUCLEOTIDE SEQUENCE</scope>
    <source>
        <strain evidence="2">IMI 355091</strain>
    </source>
</reference>
<evidence type="ECO:0000313" key="2">
    <source>
        <dbReference type="EMBL" id="KAJ4408312.1"/>
    </source>
</evidence>
<dbReference type="EMBL" id="JAPEVA010000016">
    <property type="protein sequence ID" value="KAJ4408312.1"/>
    <property type="molecule type" value="Genomic_DNA"/>
</dbReference>
<evidence type="ECO:0000313" key="3">
    <source>
        <dbReference type="Proteomes" id="UP001140510"/>
    </source>
</evidence>
<dbReference type="Pfam" id="PF25543">
    <property type="entry name" value="zf-CCCH_tandem"/>
    <property type="match status" value="1"/>
</dbReference>
<comment type="caution">
    <text evidence="2">The sequence shown here is derived from an EMBL/GenBank/DDBJ whole genome shotgun (WGS) entry which is preliminary data.</text>
</comment>
<dbReference type="InterPro" id="IPR057654">
    <property type="entry name" value="Znf-CCCH_tandem"/>
</dbReference>